<dbReference type="Pfam" id="PF13670">
    <property type="entry name" value="PepSY_2"/>
    <property type="match status" value="1"/>
</dbReference>
<dbReference type="AlphaFoldDB" id="A0A0K6I3N5"/>
<organism evidence="3 4">
    <name type="scientific">Pannonibacter indicus</name>
    <dbReference type="NCBI Taxonomy" id="466044"/>
    <lineage>
        <taxon>Bacteria</taxon>
        <taxon>Pseudomonadati</taxon>
        <taxon>Pseudomonadota</taxon>
        <taxon>Alphaproteobacteria</taxon>
        <taxon>Hyphomicrobiales</taxon>
        <taxon>Stappiaceae</taxon>
        <taxon>Pannonibacter</taxon>
    </lineage>
</organism>
<reference evidence="4" key="1">
    <citation type="submission" date="2015-08" db="EMBL/GenBank/DDBJ databases">
        <authorList>
            <person name="Varghese N."/>
        </authorList>
    </citation>
    <scope>NUCLEOTIDE SEQUENCE [LARGE SCALE GENOMIC DNA]</scope>
    <source>
        <strain evidence="4">DSM 23407</strain>
    </source>
</reference>
<dbReference type="Proteomes" id="UP000183900">
    <property type="component" value="Unassembled WGS sequence"/>
</dbReference>
<evidence type="ECO:0000313" key="3">
    <source>
        <dbReference type="EMBL" id="CUA97648.1"/>
    </source>
</evidence>
<name>A0A0K6I3N5_9HYPH</name>
<sequence length="92" mass="10117">MRKFAIATLIALGALTGAAHASENKFNVDAPRDQWMTVEQVAAKFTAEGYKVREVGEEDGVYEVYAMDKDGKRAELYVHPVTGEILKRGGDN</sequence>
<protein>
    <recommendedName>
        <fullName evidence="2">PepSY domain-containing protein</fullName>
    </recommendedName>
</protein>
<proteinExistence type="predicted"/>
<feature type="chain" id="PRO_5005505194" description="PepSY domain-containing protein" evidence="1">
    <location>
        <begin position="22"/>
        <end position="92"/>
    </location>
</feature>
<dbReference type="EMBL" id="CYHE01000008">
    <property type="protein sequence ID" value="CUA97648.1"/>
    <property type="molecule type" value="Genomic_DNA"/>
</dbReference>
<feature type="signal peptide" evidence="1">
    <location>
        <begin position="1"/>
        <end position="21"/>
    </location>
</feature>
<feature type="domain" description="PepSY" evidence="2">
    <location>
        <begin position="5"/>
        <end position="88"/>
    </location>
</feature>
<gene>
    <name evidence="3" type="ORF">Ga0061067_10836</name>
</gene>
<evidence type="ECO:0000259" key="2">
    <source>
        <dbReference type="Pfam" id="PF13670"/>
    </source>
</evidence>
<evidence type="ECO:0000313" key="4">
    <source>
        <dbReference type="Proteomes" id="UP000183900"/>
    </source>
</evidence>
<dbReference type="RefSeq" id="WP_072242607.1">
    <property type="nucleotide sequence ID" value="NZ_CYHE01000008.1"/>
</dbReference>
<dbReference type="InterPro" id="IPR025711">
    <property type="entry name" value="PepSY"/>
</dbReference>
<accession>A0A0K6I3N5</accession>
<evidence type="ECO:0000256" key="1">
    <source>
        <dbReference type="SAM" id="SignalP"/>
    </source>
</evidence>
<keyword evidence="4" id="KW-1185">Reference proteome</keyword>
<keyword evidence="1" id="KW-0732">Signal</keyword>